<organism evidence="4 5">
    <name type="scientific">Mucuna pruriens</name>
    <name type="common">Velvet bean</name>
    <name type="synonym">Dolichos pruriens</name>
    <dbReference type="NCBI Taxonomy" id="157652"/>
    <lineage>
        <taxon>Eukaryota</taxon>
        <taxon>Viridiplantae</taxon>
        <taxon>Streptophyta</taxon>
        <taxon>Embryophyta</taxon>
        <taxon>Tracheophyta</taxon>
        <taxon>Spermatophyta</taxon>
        <taxon>Magnoliopsida</taxon>
        <taxon>eudicotyledons</taxon>
        <taxon>Gunneridae</taxon>
        <taxon>Pentapetalae</taxon>
        <taxon>rosids</taxon>
        <taxon>fabids</taxon>
        <taxon>Fabales</taxon>
        <taxon>Fabaceae</taxon>
        <taxon>Papilionoideae</taxon>
        <taxon>50 kb inversion clade</taxon>
        <taxon>NPAAA clade</taxon>
        <taxon>indigoferoid/millettioid clade</taxon>
        <taxon>Phaseoleae</taxon>
        <taxon>Mucuna</taxon>
    </lineage>
</organism>
<feature type="domain" description="Regulator of MON1-CCZ1 complex N-terminal" evidence="3">
    <location>
        <begin position="181"/>
        <end position="298"/>
    </location>
</feature>
<dbReference type="Pfam" id="PF07035">
    <property type="entry name" value="RMC1_C"/>
    <property type="match status" value="1"/>
</dbReference>
<evidence type="ECO:0000313" key="5">
    <source>
        <dbReference type="Proteomes" id="UP000257109"/>
    </source>
</evidence>
<gene>
    <name evidence="4" type="ORF">CR513_27783</name>
</gene>
<keyword evidence="5" id="KW-1185">Reference proteome</keyword>
<evidence type="ECO:0000259" key="2">
    <source>
        <dbReference type="Pfam" id="PF07035"/>
    </source>
</evidence>
<dbReference type="STRING" id="157652.A0A371GII2"/>
<reference evidence="4" key="1">
    <citation type="submission" date="2018-05" db="EMBL/GenBank/DDBJ databases">
        <title>Draft genome of Mucuna pruriens seed.</title>
        <authorList>
            <person name="Nnadi N.E."/>
            <person name="Vos R."/>
            <person name="Hasami M.H."/>
            <person name="Devisetty U.K."/>
            <person name="Aguiy J.C."/>
        </authorList>
    </citation>
    <scope>NUCLEOTIDE SEQUENCE [LARGE SCALE GENOMIC DNA]</scope>
    <source>
        <strain evidence="4">JCA_2017</strain>
    </source>
</reference>
<dbReference type="InterPro" id="IPR040371">
    <property type="entry name" value="RMC1"/>
</dbReference>
<dbReference type="PANTHER" id="PTHR12897:SF4">
    <property type="entry name" value="REGULATOR OF MON1-CCZ1 COMPLEX"/>
    <property type="match status" value="1"/>
</dbReference>
<protein>
    <submittedName>
        <fullName evidence="4">Uncharacterized protein</fullName>
    </submittedName>
</protein>
<dbReference type="GO" id="GO:0035658">
    <property type="term" value="C:Mon1-Ccz1 complex"/>
    <property type="evidence" value="ECO:0007669"/>
    <property type="project" value="InterPro"/>
</dbReference>
<feature type="compositionally biased region" description="Polar residues" evidence="1">
    <location>
        <begin position="17"/>
        <end position="26"/>
    </location>
</feature>
<dbReference type="PANTHER" id="PTHR12897">
    <property type="entry name" value="COLON CANCER-ASSOCIATED PROTEIN MIC1"/>
    <property type="match status" value="1"/>
</dbReference>
<dbReference type="AlphaFoldDB" id="A0A371GII2"/>
<evidence type="ECO:0000313" key="4">
    <source>
        <dbReference type="EMBL" id="RDX90361.1"/>
    </source>
</evidence>
<feature type="region of interest" description="Disordered" evidence="1">
    <location>
        <begin position="696"/>
        <end position="723"/>
    </location>
</feature>
<comment type="caution">
    <text evidence="4">The sequence shown here is derived from an EMBL/GenBank/DDBJ whole genome shotgun (WGS) entry which is preliminary data.</text>
</comment>
<feature type="compositionally biased region" description="Polar residues" evidence="1">
    <location>
        <begin position="696"/>
        <end position="714"/>
    </location>
</feature>
<accession>A0A371GII2</accession>
<dbReference type="Pfam" id="PF21029">
    <property type="entry name" value="RMC1_N"/>
    <property type="match status" value="1"/>
</dbReference>
<dbReference type="Proteomes" id="UP000257109">
    <property type="component" value="Unassembled WGS sequence"/>
</dbReference>
<dbReference type="EMBL" id="QJKJ01005419">
    <property type="protein sequence ID" value="RDX90361.1"/>
    <property type="molecule type" value="Genomic_DNA"/>
</dbReference>
<dbReference type="InterPro" id="IPR009755">
    <property type="entry name" value="RMC1_C"/>
</dbReference>
<feature type="non-terminal residue" evidence="4">
    <location>
        <position position="1"/>
    </location>
</feature>
<name>A0A371GII2_MUCPR</name>
<feature type="region of interest" description="Disordered" evidence="1">
    <location>
        <begin position="1"/>
        <end position="26"/>
    </location>
</feature>
<proteinExistence type="predicted"/>
<dbReference type="GO" id="GO:0031902">
    <property type="term" value="C:late endosome membrane"/>
    <property type="evidence" value="ECO:0007669"/>
    <property type="project" value="TreeGrafter"/>
</dbReference>
<evidence type="ECO:0000256" key="1">
    <source>
        <dbReference type="SAM" id="MobiDB-lite"/>
    </source>
</evidence>
<evidence type="ECO:0000259" key="3">
    <source>
        <dbReference type="Pfam" id="PF21029"/>
    </source>
</evidence>
<feature type="domain" description="Mic1" evidence="2">
    <location>
        <begin position="805"/>
        <end position="865"/>
    </location>
</feature>
<sequence>MGPEGMQRKGKKERSQAGKSHATSSASNATGYISSLRDLRLILLRNAYGQFLMVTVDCRLIEKKNTTSTLKRILVNCASQGKAYGSCVAAKVPDIERDMCVKEFLALKSCMQNMSKRKVLQFFAGKVVILHLPLIVLTGPNMSGKASTSKPNIGLSGSDGLSHAYIQYPPLRCNAPGPGGLFYDDGNKLLLSPTADQVFSWKVGPFDPLVGPTTDSISEGPIIAIRYSLDTKVIAIQRSNHEIQFWDRETGETFSHKCRPESESILGFFWTDSQQCDIVLVKTSGLDLYAYNSASKSLQLVQTKKLNVSWYVYTHESRLVLLASGMQCKTFHGFQIRYHYCSEKNDMYQCSFCNVIVLVVTHDISTDIAPALFHLADTAISDIVRLPRFEMVMAKSEANSKPVLAAEDIFIVTVYGRIYCLQVDRVAMLLHSYRLYRDAVIQQGSLPIYSNRIAVSVVDNVLLIHQVDAKVVILYDLFADSRAPISAPLPLLLRGFPRSSTLSQSSGRESESSDGNVFSNHEAVTYANTWTFLVPDLVCDVANRLLWKFNLDIEASYLFIYVSIPNLGALFFMNNPILQAISASSSEVPSVLEFLQRRRLETNKAKQLCLGITRTLILEHRPVHVVAKAVNVLVTSFSHSIKTGSYLKGLKPEKTSTSVVQNTGADVAAIETDVIGKSIMHESTKRVDSGSFNKASTISSLDSGDESQSANPNRNSKEAQVEGKVNNEISLSTGAHGAYVMQSSLQSAQEESQLTSAAISPDEMYSFVFSPVDEEMVGDPSYLVAIIIEFLHCANSEKIRVLPNILEPSKEVALQLLESGRQNAQIRKLGLDMLRQLGLHEDYVLLLVQDGYYLEALRYARKYRVIPTVLTPVAASVQPLTWQALRFHAAKHACHCQFECDTLLP</sequence>
<dbReference type="GO" id="GO:0005765">
    <property type="term" value="C:lysosomal membrane"/>
    <property type="evidence" value="ECO:0007669"/>
    <property type="project" value="TreeGrafter"/>
</dbReference>
<dbReference type="OrthoDB" id="26384at2759"/>
<dbReference type="GO" id="GO:0010506">
    <property type="term" value="P:regulation of autophagy"/>
    <property type="evidence" value="ECO:0007669"/>
    <property type="project" value="InterPro"/>
</dbReference>
<dbReference type="InterPro" id="IPR049040">
    <property type="entry name" value="RMC1_N"/>
</dbReference>